<evidence type="ECO:0000313" key="6">
    <source>
        <dbReference type="Proteomes" id="UP000019375"/>
    </source>
</evidence>
<evidence type="ECO:0000259" key="3">
    <source>
        <dbReference type="Pfam" id="PF22786"/>
    </source>
</evidence>
<reference evidence="6" key="1">
    <citation type="journal article" date="2013" name="Genome Announc.">
        <title>Genome sequence of the food spoilage yeast Zygosaccharomyces bailii CLIB 213(T).</title>
        <authorList>
            <person name="Galeote V."/>
            <person name="Bigey F."/>
            <person name="Devillers H."/>
            <person name="Neuveglise C."/>
            <person name="Dequin S."/>
        </authorList>
    </citation>
    <scope>NUCLEOTIDE SEQUENCE [LARGE SCALE GENOMIC DNA]</scope>
    <source>
        <strain evidence="6">CLIB 213 / ATCC 58445 / CBS 680 / CCRC 21525 / NBRC 1098 / NCYC 1416 / NRRL Y-2227</strain>
    </source>
</reference>
<dbReference type="Pfam" id="PF22786">
    <property type="entry name" value="Tag1_C"/>
    <property type="match status" value="1"/>
</dbReference>
<feature type="transmembrane region" description="Helical" evidence="1">
    <location>
        <begin position="32"/>
        <end position="50"/>
    </location>
</feature>
<feature type="domain" description="Tag1 middle barrel-like" evidence="4">
    <location>
        <begin position="245"/>
        <end position="406"/>
    </location>
</feature>
<dbReference type="InterPro" id="IPR055011">
    <property type="entry name" value="Tag1_C"/>
</dbReference>
<proteinExistence type="predicted"/>
<evidence type="ECO:0000259" key="2">
    <source>
        <dbReference type="Pfam" id="PF20775"/>
    </source>
</evidence>
<dbReference type="PANTHER" id="PTHR35895">
    <property type="entry name" value="CHROMOSOME 16, WHOLE GENOME SHOTGUN SEQUENCE"/>
    <property type="match status" value="1"/>
</dbReference>
<keyword evidence="1" id="KW-0472">Membrane</keyword>
<dbReference type="GO" id="GO:0000329">
    <property type="term" value="C:fungal-type vacuole membrane"/>
    <property type="evidence" value="ECO:0007669"/>
    <property type="project" value="InterPro"/>
</dbReference>
<organism evidence="5 6">
    <name type="scientific">Zygosaccharomyces bailii (strain CLIB 213 / ATCC 58445 / CBS 680 / BCRC 21525 / NBRC 1098 / NCYC 1416 / NRRL Y-2227)</name>
    <dbReference type="NCBI Taxonomy" id="1333698"/>
    <lineage>
        <taxon>Eukaryota</taxon>
        <taxon>Fungi</taxon>
        <taxon>Dikarya</taxon>
        <taxon>Ascomycota</taxon>
        <taxon>Saccharomycotina</taxon>
        <taxon>Saccharomycetes</taxon>
        <taxon>Saccharomycetales</taxon>
        <taxon>Saccharomycetaceae</taxon>
        <taxon>Zygosaccharomyces</taxon>
    </lineage>
</organism>
<accession>A0A8J2T8N6</accession>
<dbReference type="Pfam" id="PF22787">
    <property type="entry name" value="Tag1_M"/>
    <property type="match status" value="1"/>
</dbReference>
<keyword evidence="6" id="KW-1185">Reference proteome</keyword>
<protein>
    <submittedName>
        <fullName evidence="5">ZYBA0S06-00892g1_1</fullName>
    </submittedName>
</protein>
<dbReference type="PANTHER" id="PTHR35895:SF3">
    <property type="entry name" value="PRE-RRNA PROCESSING PROTEIN"/>
    <property type="match status" value="1"/>
</dbReference>
<dbReference type="Pfam" id="PF20775">
    <property type="entry name" value="Tag1_N"/>
    <property type="match status" value="1"/>
</dbReference>
<gene>
    <name evidence="5" type="ORF">BN860_00892g</name>
</gene>
<keyword evidence="1" id="KW-1133">Transmembrane helix</keyword>
<dbReference type="InterPro" id="IPR046368">
    <property type="entry name" value="Tag1"/>
</dbReference>
<evidence type="ECO:0000256" key="1">
    <source>
        <dbReference type="SAM" id="Phobius"/>
    </source>
</evidence>
<dbReference type="AlphaFoldDB" id="A0A8J2T8N6"/>
<sequence length="566" mass="64312">MNDPSMQADVETEPLLGRQNVTHKTRNRRRGIFAVLLCLMVVVGIVRYLVRLAPSSQIMIDNALQVSHCRVSNVQLDGWRDSGRLLQLTAQVEFWVDYDEWLSDNGTQFSPWQKKFSRFTSEQVVRSGCFKLNNITTYDQNGTLAYVQVKEPVCLNFQNRQITPLELTVLIEPRIRNVLKVIRKLIQHKYEDLHFSSSVDVSLSKHFGKLDLPLGRIHKLKIHWNQLEYMRHISSLLATCLSIVKKLTIQNFTIRDSTDGFSINVAADPLEIPSELKRFEWPHNAMVPYISWEVKVPDCDGECTINLPTLSCFSDRFIVQDPMNLSAFADVKGPLPEKLLSQVCWSDGENAVTPITNLFNRLLNNSELVTMQARGHPVKFPDDSNLLIPFNVLETALEELSFVPITANFTLDYGNLFEKVTIEGLKIKWVSGQRLAVAGRIVGFILLPFYQTNGQHISVDHIKGTTKLYHDGIHFLTVPMRVWTQSSSQILHNEKDETVLKLLLDIRDDEVKIKNSMELTRVFNEILIRGKALVDVSSKLDLLVSTHLGEIVLLGLKGQGSAVVRS</sequence>
<keyword evidence="1" id="KW-0812">Transmembrane</keyword>
<feature type="domain" description="Tag1 N-terminal" evidence="2">
    <location>
        <begin position="54"/>
        <end position="227"/>
    </location>
</feature>
<dbReference type="InterPro" id="IPR055012">
    <property type="entry name" value="Tag1_N"/>
</dbReference>
<name>A0A8J2T8N6_ZYGB2</name>
<evidence type="ECO:0000313" key="5">
    <source>
        <dbReference type="EMBL" id="CDF90115.1"/>
    </source>
</evidence>
<dbReference type="EMBL" id="HG316459">
    <property type="protein sequence ID" value="CDF90115.1"/>
    <property type="molecule type" value="Genomic_DNA"/>
</dbReference>
<dbReference type="InterPro" id="IPR055010">
    <property type="entry name" value="Tag1_M"/>
</dbReference>
<dbReference type="OrthoDB" id="5596576at2759"/>
<evidence type="ECO:0000259" key="4">
    <source>
        <dbReference type="Pfam" id="PF22787"/>
    </source>
</evidence>
<dbReference type="Proteomes" id="UP000019375">
    <property type="component" value="Unassembled WGS sequence"/>
</dbReference>
<feature type="domain" description="Tag1 C-terminal" evidence="3">
    <location>
        <begin position="455"/>
        <end position="565"/>
    </location>
</feature>